<dbReference type="STRING" id="408657.SAMN04487995_4665"/>
<dbReference type="InterPro" id="IPR004843">
    <property type="entry name" value="Calcineurin-like_PHP"/>
</dbReference>
<proteinExistence type="predicted"/>
<feature type="domain" description="Calcineurin-like phosphoesterase" evidence="1">
    <location>
        <begin position="61"/>
        <end position="265"/>
    </location>
</feature>
<name>A0A1H6YNG0_9BACT</name>
<evidence type="ECO:0000313" key="3">
    <source>
        <dbReference type="Proteomes" id="UP000199532"/>
    </source>
</evidence>
<gene>
    <name evidence="2" type="ORF">SAMN04487995_4665</name>
</gene>
<dbReference type="AlphaFoldDB" id="A0A1H6YNG0"/>
<dbReference type="Gene3D" id="3.60.21.10">
    <property type="match status" value="2"/>
</dbReference>
<dbReference type="GO" id="GO:0016787">
    <property type="term" value="F:hydrolase activity"/>
    <property type="evidence" value="ECO:0007669"/>
    <property type="project" value="InterPro"/>
</dbReference>
<sequence>MRYSAVLSMKFNFCSISIVVALVLVSSCSSYKKLQYSSEAKHWEQAVPGKDLVLKHTMYLIGDAGNDSPEQKAPVLLFLKDKLAKESKNSSALFLGDNIYEYGMPPADDTAKRKVAEYKITSQLETLDDFKGRAFFLPGNHDWRGWGRKGLKRQENFIDQYLNSRKGKMDKDEYENYFLPQDGCSGPEVIELNDNVVIIAVDSQWWLSDWDKETKINDGCEIRNRATFKFVFENVIRKYRNKNVVIAMHHPPYTYGPHGGRFTIKQHIFPLTEMNPNLYIPLPVIGSLSALFRGTVGSRQDTHNKLYKDMRDGILAAARKNGNFIFASGHEHALQFIENDGQEFIVSGSGSKNSPIGIGKGSQFASTVLGFSTLSFYEGGETWVQYWEVDKGGKSAKMVYQKKIKDKLEPQKDEPEGAYKEYEQHADSSQQFVLKNKITPVNGFHNFLFGAHHRDLYMVKYPFPVLDFATFKGGVVPEKQGGGNQTNSLRVRAEDGKEYVLRDMTKDVSRFLPYPFNKMMAAQFLAQENFLSTHPFAPLTMPKLADAIQVYHTNPKIYYVPAQPGLGLFNPIFGGSLSLVEERPDGKKWKDAANFGNADKIISTPDLLENILESNKYKVDEKWALKTRFLDLIVGDWDRHDDQWTWASIKQDDGSNLYRPIPRDRDQAFSKYDGLFTKAARLTMPFLRQLQVYGPEVPNMKWTTWSARLFDRTFLNELDWEQWEEQVRYIQKNLTDEIIEDSFGDWPEKAKVMSAPYLIKSIKTRRDNLLELARKHYVFVSSSVNVIGTEEEERFEIERLDDQHTRVTVSELGKKGQLKKQNYQRTFDHSVTKTINVYGNGDKDEFIVTGDVKKGIKVRLIGGTGKDVFTDSSVVHNGGKKTIVYDDLGKNTVFAGPETNDKRTGLYRYNIYDRRSAESDYDITIPLPILGFNPDDGFLIGANFNMIRYGFKKEPYASSQQFGAKYSFATKAVRVNYTGDFLNVFKSFDFYLDTYYHGPSYAFNYAGLGNNSERPVDNPDFYRVRQSAFHVYAAIKKHFAGNSGFVAIGPLFEISDVAATPGRFITSDNNQLPDDIFKTKYYSGGQLLFNFSSVDNIFSPHSGIRFSSGFNYSKNLKENKSFAGLKAQLAFYFSLDRKENIVFASQIGTGLNFGKGFEFFQMPTIGGNQGLRGYRTQRFYGKRSLWHSSDLRARLGSSVNPTLPITYGLFGSFDYGRVWQEHDPGENWHYSYGGGIWVAPVDILTLSVGAFIPKEKREEKPRIAFQVGFWF</sequence>
<dbReference type="PROSITE" id="PS51257">
    <property type="entry name" value="PROKAR_LIPOPROTEIN"/>
    <property type="match status" value="1"/>
</dbReference>
<reference evidence="2 3" key="1">
    <citation type="submission" date="2016-10" db="EMBL/GenBank/DDBJ databases">
        <authorList>
            <person name="de Groot N.N."/>
        </authorList>
    </citation>
    <scope>NUCLEOTIDE SEQUENCE [LARGE SCALE GENOMIC DNA]</scope>
    <source>
        <strain evidence="2 3">DSM 19938</strain>
    </source>
</reference>
<dbReference type="Pfam" id="PF00149">
    <property type="entry name" value="Metallophos"/>
    <property type="match status" value="1"/>
</dbReference>
<dbReference type="Proteomes" id="UP000199532">
    <property type="component" value="Unassembled WGS sequence"/>
</dbReference>
<dbReference type="SUPFAM" id="SSF56300">
    <property type="entry name" value="Metallo-dependent phosphatases"/>
    <property type="match status" value="1"/>
</dbReference>
<accession>A0A1H6YNG0</accession>
<dbReference type="EMBL" id="FNXY01000007">
    <property type="protein sequence ID" value="SEJ42819.1"/>
    <property type="molecule type" value="Genomic_DNA"/>
</dbReference>
<evidence type="ECO:0000259" key="1">
    <source>
        <dbReference type="Pfam" id="PF00149"/>
    </source>
</evidence>
<evidence type="ECO:0000313" key="2">
    <source>
        <dbReference type="EMBL" id="SEJ42819.1"/>
    </source>
</evidence>
<protein>
    <submittedName>
        <fullName evidence="2">Calcineurin-like phosphoesterase</fullName>
    </submittedName>
</protein>
<organism evidence="2 3">
    <name type="scientific">Dyadobacter koreensis</name>
    <dbReference type="NCBI Taxonomy" id="408657"/>
    <lineage>
        <taxon>Bacteria</taxon>
        <taxon>Pseudomonadati</taxon>
        <taxon>Bacteroidota</taxon>
        <taxon>Cytophagia</taxon>
        <taxon>Cytophagales</taxon>
        <taxon>Spirosomataceae</taxon>
        <taxon>Dyadobacter</taxon>
    </lineage>
</organism>
<keyword evidence="3" id="KW-1185">Reference proteome</keyword>
<dbReference type="InterPro" id="IPR029052">
    <property type="entry name" value="Metallo-depent_PP-like"/>
</dbReference>